<dbReference type="Proteomes" id="UP000824890">
    <property type="component" value="Unassembled WGS sequence"/>
</dbReference>
<feature type="region of interest" description="Disordered" evidence="1">
    <location>
        <begin position="262"/>
        <end position="294"/>
    </location>
</feature>
<name>A0ABQ7YHN3_BRANA</name>
<feature type="region of interest" description="Disordered" evidence="1">
    <location>
        <begin position="43"/>
        <end position="68"/>
    </location>
</feature>
<proteinExistence type="predicted"/>
<sequence length="294" mass="32418">MQRLASEKLLPYWDLLEERIKDFGDLFVMPDQGGKALSYKGAVESHHAENTSGGDSMRQNQQRDHGRPTARYVRQAGYLPPQELNDSYVMATSGINGLRNQEVGGHLDTQQKLMLEDFKSGEKGEASESKACKALLFENEGHEEGLVVTSGGDSVETVQRREEVMENPGFSMEVATAEAEGMEENNFVKCSSAESEVMQVMEMGNKEEAVSSEMVAGLDDEDGHLEYEMMEDGVDDAISEREASGDLNSMDVEEAFPIAESEDLVGEQEHQVPKKKNGKITAAVMGGNRKKRLV</sequence>
<feature type="compositionally biased region" description="Polar residues" evidence="1">
    <location>
        <begin position="50"/>
        <end position="60"/>
    </location>
</feature>
<dbReference type="EMBL" id="JAGKQM010000017">
    <property type="protein sequence ID" value="KAH0867724.1"/>
    <property type="molecule type" value="Genomic_DNA"/>
</dbReference>
<gene>
    <name evidence="2" type="ORF">HID58_074746</name>
</gene>
<reference evidence="2 3" key="1">
    <citation type="submission" date="2021-05" db="EMBL/GenBank/DDBJ databases">
        <title>Genome Assembly of Synthetic Allotetraploid Brassica napus Reveals Homoeologous Exchanges between Subgenomes.</title>
        <authorList>
            <person name="Davis J.T."/>
        </authorList>
    </citation>
    <scope>NUCLEOTIDE SEQUENCE [LARGE SCALE GENOMIC DNA]</scope>
    <source>
        <strain evidence="3">cv. Da-Ae</strain>
        <tissue evidence="2">Seedling</tissue>
    </source>
</reference>
<evidence type="ECO:0000313" key="3">
    <source>
        <dbReference type="Proteomes" id="UP000824890"/>
    </source>
</evidence>
<comment type="caution">
    <text evidence="2">The sequence shown here is derived from an EMBL/GenBank/DDBJ whole genome shotgun (WGS) entry which is preliminary data.</text>
</comment>
<protein>
    <submittedName>
        <fullName evidence="2">Uncharacterized protein</fullName>
    </submittedName>
</protein>
<evidence type="ECO:0000313" key="2">
    <source>
        <dbReference type="EMBL" id="KAH0867724.1"/>
    </source>
</evidence>
<keyword evidence="3" id="KW-1185">Reference proteome</keyword>
<accession>A0ABQ7YHN3</accession>
<organism evidence="2 3">
    <name type="scientific">Brassica napus</name>
    <name type="common">Rape</name>
    <dbReference type="NCBI Taxonomy" id="3708"/>
    <lineage>
        <taxon>Eukaryota</taxon>
        <taxon>Viridiplantae</taxon>
        <taxon>Streptophyta</taxon>
        <taxon>Embryophyta</taxon>
        <taxon>Tracheophyta</taxon>
        <taxon>Spermatophyta</taxon>
        <taxon>Magnoliopsida</taxon>
        <taxon>eudicotyledons</taxon>
        <taxon>Gunneridae</taxon>
        <taxon>Pentapetalae</taxon>
        <taxon>rosids</taxon>
        <taxon>malvids</taxon>
        <taxon>Brassicales</taxon>
        <taxon>Brassicaceae</taxon>
        <taxon>Brassiceae</taxon>
        <taxon>Brassica</taxon>
    </lineage>
</organism>
<evidence type="ECO:0000256" key="1">
    <source>
        <dbReference type="SAM" id="MobiDB-lite"/>
    </source>
</evidence>